<protein>
    <submittedName>
        <fullName evidence="2">Uncharacterized protein</fullName>
    </submittedName>
</protein>
<feature type="transmembrane region" description="Helical" evidence="1">
    <location>
        <begin position="50"/>
        <end position="69"/>
    </location>
</feature>
<name>A0A1N6Z1P4_9BACI</name>
<dbReference type="STRING" id="1017273.SAMN05443094_10662"/>
<organism evidence="2 3">
    <name type="scientific">Domibacillus enclensis</name>
    <dbReference type="NCBI Taxonomy" id="1017273"/>
    <lineage>
        <taxon>Bacteria</taxon>
        <taxon>Bacillati</taxon>
        <taxon>Bacillota</taxon>
        <taxon>Bacilli</taxon>
        <taxon>Bacillales</taxon>
        <taxon>Bacillaceae</taxon>
        <taxon>Domibacillus</taxon>
    </lineage>
</organism>
<keyword evidence="1" id="KW-0472">Membrane</keyword>
<proteinExistence type="predicted"/>
<dbReference type="RefSeq" id="WP_076496318.1">
    <property type="nucleotide sequence ID" value="NZ_FTLX01000006.1"/>
</dbReference>
<gene>
    <name evidence="2" type="ORF">SAMN05443094_10662</name>
</gene>
<keyword evidence="1" id="KW-1133">Transmembrane helix</keyword>
<evidence type="ECO:0000313" key="2">
    <source>
        <dbReference type="EMBL" id="SIR20689.1"/>
    </source>
</evidence>
<accession>A0A1N6Z1P4</accession>
<dbReference type="EMBL" id="FTLX01000006">
    <property type="protein sequence ID" value="SIR20689.1"/>
    <property type="molecule type" value="Genomic_DNA"/>
</dbReference>
<dbReference type="AlphaFoldDB" id="A0A1N6Z1P4"/>
<evidence type="ECO:0000313" key="3">
    <source>
        <dbReference type="Proteomes" id="UP000186385"/>
    </source>
</evidence>
<sequence length="91" mass="10001">MRKLLATLFKLCLVLFLSGGTCLVAGQIGGLLLQNGDMVTRTWNLFANPTFTISAIGGVLGFILSYFPAEKAEEAEQYASNEWNENVENIR</sequence>
<reference evidence="2 3" key="1">
    <citation type="submission" date="2017-01" db="EMBL/GenBank/DDBJ databases">
        <authorList>
            <person name="Mah S.A."/>
            <person name="Swanson W.J."/>
            <person name="Moy G.W."/>
            <person name="Vacquier V.D."/>
        </authorList>
    </citation>
    <scope>NUCLEOTIDE SEQUENCE [LARGE SCALE GENOMIC DNA]</scope>
    <source>
        <strain evidence="2 3">NIO-1016</strain>
    </source>
</reference>
<keyword evidence="1" id="KW-0812">Transmembrane</keyword>
<dbReference type="Proteomes" id="UP000186385">
    <property type="component" value="Unassembled WGS sequence"/>
</dbReference>
<evidence type="ECO:0000256" key="1">
    <source>
        <dbReference type="SAM" id="Phobius"/>
    </source>
</evidence>